<dbReference type="Gene3D" id="1.10.540.10">
    <property type="entry name" value="Acyl-CoA dehydrogenase/oxidase, N-terminal domain"/>
    <property type="match status" value="1"/>
</dbReference>
<evidence type="ECO:0000256" key="10">
    <source>
        <dbReference type="ARBA" id="ARBA00047882"/>
    </source>
</evidence>
<dbReference type="RefSeq" id="WP_188793361.1">
    <property type="nucleotide sequence ID" value="NZ_BMJA01000001.1"/>
</dbReference>
<evidence type="ECO:0000256" key="8">
    <source>
        <dbReference type="ARBA" id="ARBA00022827"/>
    </source>
</evidence>
<dbReference type="InterPro" id="IPR050741">
    <property type="entry name" value="Acyl-CoA_dehydrogenase"/>
</dbReference>
<comment type="catalytic activity">
    <reaction evidence="11">
        <text>a long-chain 2,3-saturated fatty acyl-CoA + oxidized [electron-transfer flavoprotein] + H(+) = a long-chain (2E)-enoyl-CoA + reduced [electron-transfer flavoprotein]</text>
        <dbReference type="Rhea" id="RHEA:17721"/>
        <dbReference type="Rhea" id="RHEA-COMP:10685"/>
        <dbReference type="Rhea" id="RHEA-COMP:10686"/>
        <dbReference type="ChEBI" id="CHEBI:15378"/>
        <dbReference type="ChEBI" id="CHEBI:57692"/>
        <dbReference type="ChEBI" id="CHEBI:58307"/>
        <dbReference type="ChEBI" id="CHEBI:83721"/>
        <dbReference type="ChEBI" id="CHEBI:83727"/>
        <dbReference type="EC" id="1.3.8.8"/>
    </reaction>
</comment>
<keyword evidence="17" id="KW-1185">Reference proteome</keyword>
<dbReference type="InterPro" id="IPR009075">
    <property type="entry name" value="AcylCo_DH/oxidase_C"/>
</dbReference>
<dbReference type="InterPro" id="IPR046373">
    <property type="entry name" value="Acyl-CoA_Oxase/DH_mid-dom_sf"/>
</dbReference>
<dbReference type="Pfam" id="PF09317">
    <property type="entry name" value="ACDH_C"/>
    <property type="match status" value="1"/>
</dbReference>
<reference evidence="17" key="1">
    <citation type="journal article" date="2019" name="Int. J. Syst. Evol. Microbiol.">
        <title>The Global Catalogue of Microorganisms (GCM) 10K type strain sequencing project: providing services to taxonomists for standard genome sequencing and annotation.</title>
        <authorList>
            <consortium name="The Broad Institute Genomics Platform"/>
            <consortium name="The Broad Institute Genome Sequencing Center for Infectious Disease"/>
            <person name="Wu L."/>
            <person name="Ma J."/>
        </authorList>
    </citation>
    <scope>NUCLEOTIDE SEQUENCE [LARGE SCALE GENOMIC DNA]</scope>
    <source>
        <strain evidence="17">CGMCC 1.15439</strain>
    </source>
</reference>
<feature type="domain" description="Acyl-CoA dehydrogenase C-terminal bacterial-type" evidence="15">
    <location>
        <begin position="518"/>
        <end position="801"/>
    </location>
</feature>
<evidence type="ECO:0000256" key="6">
    <source>
        <dbReference type="ARBA" id="ARBA00020144"/>
    </source>
</evidence>
<dbReference type="PANTHER" id="PTHR48083">
    <property type="entry name" value="MEDIUM-CHAIN SPECIFIC ACYL-COA DEHYDROGENASE, MITOCHONDRIAL-RELATED"/>
    <property type="match status" value="1"/>
</dbReference>
<proteinExistence type="inferred from homology"/>
<evidence type="ECO:0000313" key="16">
    <source>
        <dbReference type="EMBL" id="GGA25225.1"/>
    </source>
</evidence>
<dbReference type="InterPro" id="IPR009100">
    <property type="entry name" value="AcylCoA_DH/oxidase_NM_dom_sf"/>
</dbReference>
<keyword evidence="8" id="KW-0274">FAD</keyword>
<name>A0ABQ1FPI3_9GAMM</name>
<dbReference type="SUPFAM" id="SSF47203">
    <property type="entry name" value="Acyl-CoA dehydrogenase C-terminal domain-like"/>
    <property type="match status" value="1"/>
</dbReference>
<keyword evidence="7" id="KW-0285">Flavoprotein</keyword>
<evidence type="ECO:0000256" key="9">
    <source>
        <dbReference type="ARBA" id="ARBA00023002"/>
    </source>
</evidence>
<keyword evidence="9" id="KW-0560">Oxidoreductase</keyword>
<dbReference type="InterPro" id="IPR015396">
    <property type="entry name" value="FadE_C"/>
</dbReference>
<dbReference type="NCBIfam" id="NF007000">
    <property type="entry name" value="PRK09463.1"/>
    <property type="match status" value="1"/>
</dbReference>
<feature type="domain" description="Acyl-CoA dehydrogenase/oxidase C-terminal" evidence="13">
    <location>
        <begin position="364"/>
        <end position="509"/>
    </location>
</feature>
<dbReference type="InterPro" id="IPR013786">
    <property type="entry name" value="AcylCoA_DH/ox_N"/>
</dbReference>
<evidence type="ECO:0000256" key="12">
    <source>
        <dbReference type="SAM" id="Phobius"/>
    </source>
</evidence>
<organism evidence="16 17">
    <name type="scientific">Dyella nitratireducens</name>
    <dbReference type="NCBI Taxonomy" id="1849580"/>
    <lineage>
        <taxon>Bacteria</taxon>
        <taxon>Pseudomonadati</taxon>
        <taxon>Pseudomonadota</taxon>
        <taxon>Gammaproteobacteria</taxon>
        <taxon>Lysobacterales</taxon>
        <taxon>Rhodanobacteraceae</taxon>
        <taxon>Dyella</taxon>
    </lineage>
</organism>
<sequence length="822" mass="89405">MSVLLTVLAALIATGACAYHRSSLRTWAIVTIVTTLVVGLLTHAPITMIVLLIVELVIAVPLLNLGFRRKQISAPLLKVFSKVTPKLSDTEQTALEAGTVGFEGELFSGKPDWHELLKQPKPELSVEEKAFLDGPVEQLCSMLDDWQITHELADLPPEVWDFVKKHKFFGMIIPKQYGGLGFSALAHSAVLQKLATMSATVASTVAVPNSLGPAELLLHYGSDEQKNYYLPRLAVGEEIPCFALTGPYAGSDATSIPDYGVVCKQVVDGVETIGMRLNFDKRYITLAPIATVVGLAFRLYDPEHLLGDKEDLGITLALLPRSTPGLEIGRRHFPLNIPFQNGPVRGKDVFAPMSTLIGGPHMAGHGWRMLVECLSVGRAISLPSNATGGVRMAVAGTGAYARMRKQFGLAVARFEGVEEALARIGGLTYATAALSRATAAAVDRGEKPAVPSAIAKYHATEWGRAIAGDAMDVHGGKAVQLGPKNYAGRAWQGVPIAITVEGANIMTRSLMIFGQGAIRCHPYVLKEMQALSIEDYSERLKAFDRALFGHLGFGVSNAVRSFALGLTGARIGDSAGDAYVRRYYRKLNRYSAALALCADTFMGVLGGKLKFKEKLSARLGDVLSYLYIASAMLKRYEDTGRPEADRPLLAWAFHECMWRTQMALDGAIRNFPVRPVSWLLRVLVFPFGRREVPPSDRLGRRVAAIITAPGEARDRLLEWAYLTPTPNNTVGRMNQLLPDVIAAEPVERKLLKAQKAGQFTSHDYLGQLDEAVKAGVIDAAEATLLKRVREGVFEFISVDDFDPAELQSAMMRKDAKKLADAA</sequence>
<evidence type="ECO:0000256" key="2">
    <source>
        <dbReference type="ARBA" id="ARBA00005005"/>
    </source>
</evidence>
<comment type="caution">
    <text evidence="16">The sequence shown here is derived from an EMBL/GenBank/DDBJ whole genome shotgun (WGS) entry which is preliminary data.</text>
</comment>
<dbReference type="EMBL" id="BMJA01000001">
    <property type="protein sequence ID" value="GGA25225.1"/>
    <property type="molecule type" value="Genomic_DNA"/>
</dbReference>
<comment type="pathway">
    <text evidence="2">Lipid metabolism; fatty acid beta-oxidation.</text>
</comment>
<dbReference type="EC" id="1.3.8.7" evidence="4"/>
<evidence type="ECO:0000256" key="5">
    <source>
        <dbReference type="ARBA" id="ARBA00012040"/>
    </source>
</evidence>
<evidence type="ECO:0000256" key="7">
    <source>
        <dbReference type="ARBA" id="ARBA00022630"/>
    </source>
</evidence>
<evidence type="ECO:0000256" key="1">
    <source>
        <dbReference type="ARBA" id="ARBA00001974"/>
    </source>
</evidence>
<accession>A0ABQ1FPI3</accession>
<dbReference type="Pfam" id="PF02771">
    <property type="entry name" value="Acyl-CoA_dh_N"/>
    <property type="match status" value="1"/>
</dbReference>
<evidence type="ECO:0000259" key="13">
    <source>
        <dbReference type="Pfam" id="PF00441"/>
    </source>
</evidence>
<dbReference type="InterPro" id="IPR036250">
    <property type="entry name" value="AcylCo_DH-like_C"/>
</dbReference>
<evidence type="ECO:0000259" key="15">
    <source>
        <dbReference type="Pfam" id="PF09317"/>
    </source>
</evidence>
<keyword evidence="12" id="KW-0472">Membrane</keyword>
<dbReference type="Gene3D" id="2.40.110.10">
    <property type="entry name" value="Butyryl-CoA Dehydrogenase, subunit A, domain 2"/>
    <property type="match status" value="1"/>
</dbReference>
<feature type="transmembrane region" description="Helical" evidence="12">
    <location>
        <begin position="28"/>
        <end position="60"/>
    </location>
</feature>
<comment type="cofactor">
    <cofactor evidence="1">
        <name>FAD</name>
        <dbReference type="ChEBI" id="CHEBI:57692"/>
    </cofactor>
</comment>
<protein>
    <recommendedName>
        <fullName evidence="6">Acyl-coenzyme A dehydrogenase</fullName>
        <ecNumber evidence="4">1.3.8.7</ecNumber>
        <ecNumber evidence="5">1.3.8.8</ecNumber>
    </recommendedName>
</protein>
<evidence type="ECO:0000256" key="4">
    <source>
        <dbReference type="ARBA" id="ARBA00012033"/>
    </source>
</evidence>
<dbReference type="EC" id="1.3.8.8" evidence="5"/>
<evidence type="ECO:0000259" key="14">
    <source>
        <dbReference type="Pfam" id="PF02771"/>
    </source>
</evidence>
<evidence type="ECO:0000256" key="3">
    <source>
        <dbReference type="ARBA" id="ARBA00009347"/>
    </source>
</evidence>
<keyword evidence="12" id="KW-0812">Transmembrane</keyword>
<dbReference type="Gene3D" id="1.20.140.10">
    <property type="entry name" value="Butyryl-CoA Dehydrogenase, subunit A, domain 3"/>
    <property type="match status" value="1"/>
</dbReference>
<dbReference type="SUPFAM" id="SSF56645">
    <property type="entry name" value="Acyl-CoA dehydrogenase NM domain-like"/>
    <property type="match status" value="1"/>
</dbReference>
<dbReference type="Pfam" id="PF00441">
    <property type="entry name" value="Acyl-CoA_dh_1"/>
    <property type="match status" value="1"/>
</dbReference>
<dbReference type="InterPro" id="IPR037069">
    <property type="entry name" value="AcylCoA_DH/ox_N_sf"/>
</dbReference>
<comment type="catalytic activity">
    <reaction evidence="10">
        <text>a medium-chain 2,3-saturated fatty acyl-CoA + oxidized [electron-transfer flavoprotein] + H(+) = a medium-chain (2E)-enoyl-CoA + reduced [electron-transfer flavoprotein]</text>
        <dbReference type="Rhea" id="RHEA:14477"/>
        <dbReference type="Rhea" id="RHEA-COMP:10685"/>
        <dbReference type="Rhea" id="RHEA-COMP:10686"/>
        <dbReference type="ChEBI" id="CHEBI:15378"/>
        <dbReference type="ChEBI" id="CHEBI:57692"/>
        <dbReference type="ChEBI" id="CHEBI:58307"/>
        <dbReference type="ChEBI" id="CHEBI:83723"/>
        <dbReference type="ChEBI" id="CHEBI:83726"/>
        <dbReference type="EC" id="1.3.8.7"/>
    </reaction>
</comment>
<comment type="similarity">
    <text evidence="3">Belongs to the acyl-CoA dehydrogenase family.</text>
</comment>
<evidence type="ECO:0000256" key="11">
    <source>
        <dbReference type="ARBA" id="ARBA00049247"/>
    </source>
</evidence>
<dbReference type="Proteomes" id="UP000620046">
    <property type="component" value="Unassembled WGS sequence"/>
</dbReference>
<gene>
    <name evidence="16" type="primary">fadE</name>
    <name evidence="16" type="ORF">GCM10010981_12200</name>
</gene>
<dbReference type="NCBIfam" id="NF009586">
    <property type="entry name" value="PRK13026.1"/>
    <property type="match status" value="1"/>
</dbReference>
<evidence type="ECO:0000313" key="17">
    <source>
        <dbReference type="Proteomes" id="UP000620046"/>
    </source>
</evidence>
<dbReference type="PANTHER" id="PTHR48083:SF18">
    <property type="entry name" value="ACYL-COENZYME A DEHYDROGENASE"/>
    <property type="match status" value="1"/>
</dbReference>
<feature type="domain" description="Acyl-CoA dehydrogenase/oxidase N-terminal" evidence="14">
    <location>
        <begin position="151"/>
        <end position="237"/>
    </location>
</feature>
<keyword evidence="12" id="KW-1133">Transmembrane helix</keyword>